<keyword evidence="3" id="KW-1185">Reference proteome</keyword>
<name>A0A9P0FZM6_CHRIL</name>
<dbReference type="AlphaFoldDB" id="A0A9P0FZM6"/>
<dbReference type="OrthoDB" id="7472586at2759"/>
<dbReference type="Proteomes" id="UP001154114">
    <property type="component" value="Chromosome 6"/>
</dbReference>
<evidence type="ECO:0000313" key="2">
    <source>
        <dbReference type="EMBL" id="CAH0605505.1"/>
    </source>
</evidence>
<protein>
    <submittedName>
        <fullName evidence="2">Uncharacterized protein</fullName>
    </submittedName>
</protein>
<sequence>MAWFDFDLIEHLQNDPFFEVTYDGSNTPDKFIYQREDFKERCNNAANVLQRDYLSVKRKMTNIILKYAKINLLLSKGLLTHEDFLYTASTSMYVRGHIDFLKEFVSGFTDADIPKSVNEYFNGLFKMYSENQSIAVIEKDVDSQIKIVERKHRDLDKDDEAYVKFIIKKALEADEFKNQLFGGLRLHSKIPLPRKRPLSRKKSRAVPEQTSSNTPNILRQLLSKRCKNSEENEGAKSVYGDINYNEIDGFVMPTHSIGTILPHPNIKYDIDNCGMLIDDNSNSDTIEDEPLFIRTLNDALQNVLNVFDEKETSNDPRLTTNFKTNKNYQKSTKPTIGNTSQNITAMNTSLNNIPDETNVANTEVTPELPITDVEHENSDEEFVVIEDDGVSNTRDPIAVIPNENGVVDMQTYMNCIGEILCQLPKERRKGLLYEVDQIVSSVLEGKEQPCDNCD</sequence>
<accession>A0A9P0FZM6</accession>
<reference evidence="2" key="1">
    <citation type="submission" date="2021-12" db="EMBL/GenBank/DDBJ databases">
        <authorList>
            <person name="King R."/>
        </authorList>
    </citation>
    <scope>NUCLEOTIDE SEQUENCE</scope>
</reference>
<proteinExistence type="predicted"/>
<organism evidence="2 3">
    <name type="scientific">Chrysodeixis includens</name>
    <name type="common">Soybean looper</name>
    <name type="synonym">Pseudoplusia includens</name>
    <dbReference type="NCBI Taxonomy" id="689277"/>
    <lineage>
        <taxon>Eukaryota</taxon>
        <taxon>Metazoa</taxon>
        <taxon>Ecdysozoa</taxon>
        <taxon>Arthropoda</taxon>
        <taxon>Hexapoda</taxon>
        <taxon>Insecta</taxon>
        <taxon>Pterygota</taxon>
        <taxon>Neoptera</taxon>
        <taxon>Endopterygota</taxon>
        <taxon>Lepidoptera</taxon>
        <taxon>Glossata</taxon>
        <taxon>Ditrysia</taxon>
        <taxon>Noctuoidea</taxon>
        <taxon>Noctuidae</taxon>
        <taxon>Plusiinae</taxon>
        <taxon>Chrysodeixis</taxon>
    </lineage>
</organism>
<feature type="region of interest" description="Disordered" evidence="1">
    <location>
        <begin position="194"/>
        <end position="213"/>
    </location>
</feature>
<feature type="compositionally biased region" description="Basic residues" evidence="1">
    <location>
        <begin position="194"/>
        <end position="204"/>
    </location>
</feature>
<evidence type="ECO:0000256" key="1">
    <source>
        <dbReference type="SAM" id="MobiDB-lite"/>
    </source>
</evidence>
<dbReference type="EMBL" id="LR824009">
    <property type="protein sequence ID" value="CAH0605505.1"/>
    <property type="molecule type" value="Genomic_DNA"/>
</dbReference>
<evidence type="ECO:0000313" key="3">
    <source>
        <dbReference type="Proteomes" id="UP001154114"/>
    </source>
</evidence>
<gene>
    <name evidence="2" type="ORF">CINC_LOCUS11478</name>
</gene>